<name>A0A0B7HQT5_9FLAO</name>
<gene>
    <name evidence="1" type="ORF">CCYN74_90048</name>
</gene>
<dbReference type="RefSeq" id="WP_041997695.1">
    <property type="nucleotide sequence ID" value="NZ_CDOG01000089.1"/>
</dbReference>
<proteinExistence type="predicted"/>
<reference evidence="1 2" key="1">
    <citation type="submission" date="2015-01" db="EMBL/GenBank/DDBJ databases">
        <authorList>
            <person name="Xiang T."/>
            <person name="Song Y."/>
            <person name="Huang L."/>
            <person name="Wang B."/>
            <person name="Wu P."/>
        </authorList>
    </citation>
    <scope>NUCLEOTIDE SEQUENCE [LARGE SCALE GENOMIC DNA]</scope>
    <source>
        <strain evidence="1 2">Ccy74</strain>
    </source>
</reference>
<evidence type="ECO:0000313" key="1">
    <source>
        <dbReference type="EMBL" id="CEN42071.1"/>
    </source>
</evidence>
<sequence>MTKEKNIFKFRDWLVKTEKHSNLEQEINYIHFEKNETRTKSIVIDLTNDKYVGRFTMWEDDSCVTELIEIETESNILFCRFDFSDLEDFKRKYNELLLFFI</sequence>
<dbReference type="EMBL" id="CDOG01000089">
    <property type="protein sequence ID" value="CEN42071.1"/>
    <property type="molecule type" value="Genomic_DNA"/>
</dbReference>
<dbReference type="Proteomes" id="UP000038083">
    <property type="component" value="Unassembled WGS sequence"/>
</dbReference>
<evidence type="ECO:0000313" key="2">
    <source>
        <dbReference type="Proteomes" id="UP000038083"/>
    </source>
</evidence>
<protein>
    <submittedName>
        <fullName evidence="1">Uncharacterized protein</fullName>
    </submittedName>
</protein>
<organism evidence="1 2">
    <name type="scientific">Capnocytophaga cynodegmi</name>
    <dbReference type="NCBI Taxonomy" id="28189"/>
    <lineage>
        <taxon>Bacteria</taxon>
        <taxon>Pseudomonadati</taxon>
        <taxon>Bacteroidota</taxon>
        <taxon>Flavobacteriia</taxon>
        <taxon>Flavobacteriales</taxon>
        <taxon>Flavobacteriaceae</taxon>
        <taxon>Capnocytophaga</taxon>
    </lineage>
</organism>
<dbReference type="OrthoDB" id="6421983at2"/>
<accession>A0A0B7HQT5</accession>
<dbReference type="InterPro" id="IPR057062">
    <property type="entry name" value="TriTu"/>
</dbReference>
<dbReference type="Pfam" id="PF24689">
    <property type="entry name" value="TriTu"/>
    <property type="match status" value="1"/>
</dbReference>
<dbReference type="AlphaFoldDB" id="A0A0B7HQT5"/>